<dbReference type="AlphaFoldDB" id="A0A537K510"/>
<evidence type="ECO:0000256" key="2">
    <source>
        <dbReference type="SAM" id="MobiDB-lite"/>
    </source>
</evidence>
<dbReference type="InterPro" id="IPR050483">
    <property type="entry name" value="CoA-transferase_III_domain"/>
</dbReference>
<comment type="caution">
    <text evidence="3">The sequence shown here is derived from an EMBL/GenBank/DDBJ whole genome shotgun (WGS) entry which is preliminary data.</text>
</comment>
<dbReference type="GO" id="GO:0008410">
    <property type="term" value="F:CoA-transferase activity"/>
    <property type="evidence" value="ECO:0007669"/>
    <property type="project" value="TreeGrafter"/>
</dbReference>
<dbReference type="Gene3D" id="3.40.50.10540">
    <property type="entry name" value="Crotonobetainyl-coa:carnitine coa-transferase, domain 1"/>
    <property type="match status" value="1"/>
</dbReference>
<evidence type="ECO:0000313" key="4">
    <source>
        <dbReference type="Proteomes" id="UP000318509"/>
    </source>
</evidence>
<dbReference type="Proteomes" id="UP000318509">
    <property type="component" value="Unassembled WGS sequence"/>
</dbReference>
<organism evidence="3 4">
    <name type="scientific">Candidatus Segetimicrobium genomatis</name>
    <dbReference type="NCBI Taxonomy" id="2569760"/>
    <lineage>
        <taxon>Bacteria</taxon>
        <taxon>Bacillati</taxon>
        <taxon>Candidatus Sysuimicrobiota</taxon>
        <taxon>Candidatus Sysuimicrobiia</taxon>
        <taxon>Candidatus Sysuimicrobiales</taxon>
        <taxon>Candidatus Segetimicrobiaceae</taxon>
        <taxon>Candidatus Segetimicrobium</taxon>
    </lineage>
</organism>
<dbReference type="Pfam" id="PF02515">
    <property type="entry name" value="CoA_transf_3"/>
    <property type="match status" value="1"/>
</dbReference>
<feature type="region of interest" description="Disordered" evidence="2">
    <location>
        <begin position="1"/>
        <end position="25"/>
    </location>
</feature>
<protein>
    <submittedName>
        <fullName evidence="3">CoA transferase</fullName>
    </submittedName>
</protein>
<keyword evidence="1 3" id="KW-0808">Transferase</keyword>
<dbReference type="PANTHER" id="PTHR48207">
    <property type="entry name" value="SUCCINATE--HYDROXYMETHYLGLUTARATE COA-TRANSFERASE"/>
    <property type="match status" value="1"/>
</dbReference>
<dbReference type="SUPFAM" id="SSF89796">
    <property type="entry name" value="CoA-transferase family III (CaiB/BaiF)"/>
    <property type="match status" value="1"/>
</dbReference>
<dbReference type="InterPro" id="IPR044855">
    <property type="entry name" value="CoA-Trfase_III_dom3_sf"/>
</dbReference>
<gene>
    <name evidence="3" type="ORF">E6H00_06130</name>
</gene>
<accession>A0A537K510</accession>
<proteinExistence type="predicted"/>
<dbReference type="EMBL" id="VBAK01000108">
    <property type="protein sequence ID" value="TMI90612.1"/>
    <property type="molecule type" value="Genomic_DNA"/>
</dbReference>
<evidence type="ECO:0000313" key="3">
    <source>
        <dbReference type="EMBL" id="TMI90612.1"/>
    </source>
</evidence>
<dbReference type="InterPro" id="IPR023606">
    <property type="entry name" value="CoA-Trfase_III_dom_1_sf"/>
</dbReference>
<reference evidence="3 4" key="1">
    <citation type="journal article" date="2019" name="Nat. Microbiol.">
        <title>Mediterranean grassland soil C-N compound turnover is dependent on rainfall and depth, and is mediated by genomically divergent microorganisms.</title>
        <authorList>
            <person name="Diamond S."/>
            <person name="Andeer P.F."/>
            <person name="Li Z."/>
            <person name="Crits-Christoph A."/>
            <person name="Burstein D."/>
            <person name="Anantharaman K."/>
            <person name="Lane K.R."/>
            <person name="Thomas B.C."/>
            <person name="Pan C."/>
            <person name="Northen T.R."/>
            <person name="Banfield J.F."/>
        </authorList>
    </citation>
    <scope>NUCLEOTIDE SEQUENCE [LARGE SCALE GENOMIC DNA]</scope>
    <source>
        <strain evidence="3">NP_3</strain>
    </source>
</reference>
<evidence type="ECO:0000256" key="1">
    <source>
        <dbReference type="ARBA" id="ARBA00022679"/>
    </source>
</evidence>
<dbReference type="PANTHER" id="PTHR48207:SF4">
    <property type="entry name" value="BLL6097 PROTEIN"/>
    <property type="match status" value="1"/>
</dbReference>
<dbReference type="Gene3D" id="3.30.1540.10">
    <property type="entry name" value="formyl-coa transferase, domain 3"/>
    <property type="match status" value="1"/>
</dbReference>
<sequence>MTAKTIGRGSARFSKSAGPGSAGGRAMRPLDGVRVVDLTRFLAGPFCTMELGDFGADVIKVEPLDGDHSRYQSLRSDLVGNSYFFAAANRNKRSVTVDTRTDGGREIIRRLVRRADVLVENFRPGVMERLGLGYAALREENPRLIYCSITGFGSTGPYSQRPGFDQVGQGMSGFMSITGQEPTGPTRAGIALADLTCATTACRGILLALLARGRTGRGQEVRVAIVDSMVALLTWSAGMYFETGTPPGVAGNHHPLASPFGVYQAKDGPFNLCAGNEAMWKRLCEAIGRPELCEDPRFRTVNDRVAHRADLDPILNTAFRARTRAEWVAFLNERGVAAGPIYNLAEVFADPQILHQQMLVEMPHPVHGRVKMIGMPVKLSETPGAFRLPPPLLGEHTEEVLREAGYTDEGIAELRAAGVIGEAPHPGSEDVRPT</sequence>
<name>A0A537K510_9BACT</name>
<dbReference type="InterPro" id="IPR003673">
    <property type="entry name" value="CoA-Trfase_fam_III"/>
</dbReference>